<dbReference type="PANTHER" id="PTHR44688">
    <property type="entry name" value="DNA-BINDING TRANSCRIPTIONAL ACTIVATOR DEVR_DOSR"/>
    <property type="match status" value="1"/>
</dbReference>
<organism evidence="5">
    <name type="scientific">Polaromonas hydrogenivorans</name>
    <dbReference type="NCBI Taxonomy" id="335476"/>
    <lineage>
        <taxon>Bacteria</taxon>
        <taxon>Pseudomonadati</taxon>
        <taxon>Pseudomonadota</taxon>
        <taxon>Betaproteobacteria</taxon>
        <taxon>Burkholderiales</taxon>
        <taxon>Comamonadaceae</taxon>
        <taxon>Polaromonas</taxon>
    </lineage>
</organism>
<dbReference type="Pfam" id="PF25873">
    <property type="entry name" value="WHD_MalT"/>
    <property type="match status" value="1"/>
</dbReference>
<dbReference type="InterPro" id="IPR059106">
    <property type="entry name" value="WHD_MalT"/>
</dbReference>
<protein>
    <submittedName>
        <fullName evidence="5">LuxR C-terminal-related transcriptional regulator</fullName>
    </submittedName>
</protein>
<dbReference type="AlphaFoldDB" id="A0AAU7LYP3"/>
<dbReference type="InterPro" id="IPR041617">
    <property type="entry name" value="TPR_MalT"/>
</dbReference>
<dbReference type="RefSeq" id="WP_349282591.1">
    <property type="nucleotide sequence ID" value="NZ_CBCSCU010000055.1"/>
</dbReference>
<proteinExistence type="predicted"/>
<feature type="domain" description="HTH luxR-type" evidence="4">
    <location>
        <begin position="804"/>
        <end position="869"/>
    </location>
</feature>
<dbReference type="SUPFAM" id="SSF52540">
    <property type="entry name" value="P-loop containing nucleoside triphosphate hydrolases"/>
    <property type="match status" value="1"/>
</dbReference>
<dbReference type="CDD" id="cd06170">
    <property type="entry name" value="LuxR_C_like"/>
    <property type="match status" value="1"/>
</dbReference>
<dbReference type="PANTHER" id="PTHR44688:SF16">
    <property type="entry name" value="DNA-BINDING TRANSCRIPTIONAL ACTIVATOR DEVR_DOSR"/>
    <property type="match status" value="1"/>
</dbReference>
<dbReference type="InterPro" id="IPR036388">
    <property type="entry name" value="WH-like_DNA-bd_sf"/>
</dbReference>
<evidence type="ECO:0000256" key="1">
    <source>
        <dbReference type="ARBA" id="ARBA00023015"/>
    </source>
</evidence>
<evidence type="ECO:0000256" key="2">
    <source>
        <dbReference type="ARBA" id="ARBA00023125"/>
    </source>
</evidence>
<dbReference type="Pfam" id="PF17874">
    <property type="entry name" value="TPR_MalT"/>
    <property type="match status" value="1"/>
</dbReference>
<name>A0AAU7LYP3_9BURK</name>
<dbReference type="GO" id="GO:0003677">
    <property type="term" value="F:DNA binding"/>
    <property type="evidence" value="ECO:0007669"/>
    <property type="project" value="UniProtKB-KW"/>
</dbReference>
<dbReference type="SUPFAM" id="SSF46894">
    <property type="entry name" value="C-terminal effector domain of the bipartite response regulators"/>
    <property type="match status" value="1"/>
</dbReference>
<dbReference type="Gene3D" id="1.10.10.10">
    <property type="entry name" value="Winged helix-like DNA-binding domain superfamily/Winged helix DNA-binding domain"/>
    <property type="match status" value="1"/>
</dbReference>
<dbReference type="Gene3D" id="3.40.50.300">
    <property type="entry name" value="P-loop containing nucleotide triphosphate hydrolases"/>
    <property type="match status" value="1"/>
</dbReference>
<evidence type="ECO:0000259" key="4">
    <source>
        <dbReference type="PROSITE" id="PS50043"/>
    </source>
</evidence>
<geneLocation type="plasmid" evidence="5">
    <name>p2</name>
</geneLocation>
<dbReference type="SUPFAM" id="SSF48452">
    <property type="entry name" value="TPR-like"/>
    <property type="match status" value="1"/>
</dbReference>
<dbReference type="Gene3D" id="1.25.40.10">
    <property type="entry name" value="Tetratricopeptide repeat domain"/>
    <property type="match status" value="1"/>
</dbReference>
<dbReference type="SMART" id="SM00421">
    <property type="entry name" value="HTH_LUXR"/>
    <property type="match status" value="1"/>
</dbReference>
<dbReference type="GO" id="GO:0006355">
    <property type="term" value="P:regulation of DNA-templated transcription"/>
    <property type="evidence" value="ECO:0007669"/>
    <property type="project" value="InterPro"/>
</dbReference>
<dbReference type="PRINTS" id="PR00038">
    <property type="entry name" value="HTHLUXR"/>
</dbReference>
<evidence type="ECO:0000256" key="3">
    <source>
        <dbReference type="ARBA" id="ARBA00023163"/>
    </source>
</evidence>
<dbReference type="PROSITE" id="PS00622">
    <property type="entry name" value="HTH_LUXR_1"/>
    <property type="match status" value="1"/>
</dbReference>
<dbReference type="EMBL" id="CP157677">
    <property type="protein sequence ID" value="XBP72809.1"/>
    <property type="molecule type" value="Genomic_DNA"/>
</dbReference>
<keyword evidence="5" id="KW-0614">Plasmid</keyword>
<dbReference type="InterPro" id="IPR011990">
    <property type="entry name" value="TPR-like_helical_dom_sf"/>
</dbReference>
<keyword evidence="1" id="KW-0805">Transcription regulation</keyword>
<sequence length="871" mass="95551">MSTALLATKFFAPPRPAHGISRPSLSKRLDEGVSSKLTLVCAAAGFGKSTLVSQWAQDCPFPSAWLSLDVEDRDPNRFLEYLVSSLVVVSQTVGSGLAAMLRSSPPASAETVLTLLVNQLSTIPGKLVLVLDDYHLAASAGVNEVLTFLLDHMPAQLHVVVASREEPEISLAKLRVSEQLVEIRQQDLRFGAEEADAFLNQGGDVRLSKSQVCALEARTEGWVSGLKLAAQSLRMHQDPESFIASFTGSHQFVQDYLVEEVLRQQSPDVQSFLLRTSVLDRLCGPLCDAVLQNHGGEEILHQLDHANLFIVPLDSERRWYRYHHLFSDLLRQRLGQKESAPLHQRASQWYEEQGMEVAAFHQATLANDFHNTIRLIEGNGMPLYFRGLTAPVVLWLSSLTPKVLNSYPFLWVAFSWSLLFSGQPGQIEEKLSGAEAALSRIPQDASTTDTSGQIAVLHAWLAVYRNEADAIYMHASRALELLSPENLPARTAAHCAMGVAQMFRGERAKAGAAFHAVISAGLSSGNVMFAAVASTALAGIQVTDYQLHSAAATYREVIKMIGDPTHVLGFEAHLGLAKILYDWNALDEAESLATSCSDLVVLAKSRTEIGADLLRARLLFARQEDLEAETLVSRTAGMTKTGPLTDRMREALELQVLHMLRHAAVDKAAELAIAHQLSAALARTLLAQGKGLDALQAIEAYRHMLEAEFRTQDALKARVVQVIIHSAIGQAGKALQLLRECVAQAQPQGSIRLFVDEGAPMQTMLSQLQQETGMTPYVSQLLDAFGGQLAQDKRVTVPTEVTLSHLPLGTFSNRELEILRLIQEGHSNQSIGERLFLSLSTVKWHNQNIFSKLDVQRRTEAVARAVQLKLI</sequence>
<keyword evidence="2" id="KW-0238">DNA-binding</keyword>
<dbReference type="InterPro" id="IPR027417">
    <property type="entry name" value="P-loop_NTPase"/>
</dbReference>
<accession>A0AAU7LYP3</accession>
<keyword evidence="3" id="KW-0804">Transcription</keyword>
<gene>
    <name evidence="5" type="ORF">ABLV49_23725</name>
</gene>
<dbReference type="InterPro" id="IPR016032">
    <property type="entry name" value="Sig_transdc_resp-reg_C-effctor"/>
</dbReference>
<evidence type="ECO:0000313" key="5">
    <source>
        <dbReference type="EMBL" id="XBP72809.1"/>
    </source>
</evidence>
<dbReference type="InterPro" id="IPR000792">
    <property type="entry name" value="Tscrpt_reg_LuxR_C"/>
</dbReference>
<dbReference type="PROSITE" id="PS50043">
    <property type="entry name" value="HTH_LUXR_2"/>
    <property type="match status" value="1"/>
</dbReference>
<dbReference type="Pfam" id="PF00196">
    <property type="entry name" value="GerE"/>
    <property type="match status" value="1"/>
</dbReference>
<reference evidence="5" key="1">
    <citation type="submission" date="2024-05" db="EMBL/GenBank/DDBJ databases">
        <authorList>
            <person name="Bunk B."/>
            <person name="Swiderski J."/>
            <person name="Sproer C."/>
            <person name="Thiel V."/>
        </authorList>
    </citation>
    <scope>NUCLEOTIDE SEQUENCE</scope>
    <source>
        <strain evidence="5">DSM 17735</strain>
        <plasmid evidence="5">p2</plasmid>
    </source>
</reference>